<comment type="caution">
    <text evidence="1">The sequence shown here is derived from an EMBL/GenBank/DDBJ whole genome shotgun (WGS) entry which is preliminary data.</text>
</comment>
<dbReference type="EMBL" id="BARU01032873">
    <property type="protein sequence ID" value="GAH62211.1"/>
    <property type="molecule type" value="Genomic_DNA"/>
</dbReference>
<evidence type="ECO:0000313" key="1">
    <source>
        <dbReference type="EMBL" id="GAH62211.1"/>
    </source>
</evidence>
<organism evidence="1">
    <name type="scientific">marine sediment metagenome</name>
    <dbReference type="NCBI Taxonomy" id="412755"/>
    <lineage>
        <taxon>unclassified sequences</taxon>
        <taxon>metagenomes</taxon>
        <taxon>ecological metagenomes</taxon>
    </lineage>
</organism>
<proteinExistence type="predicted"/>
<protein>
    <submittedName>
        <fullName evidence="1">Uncharacterized protein</fullName>
    </submittedName>
</protein>
<reference evidence="1" key="1">
    <citation type="journal article" date="2014" name="Front. Microbiol.">
        <title>High frequency of phylogenetically diverse reductive dehalogenase-homologous genes in deep subseafloor sedimentary metagenomes.</title>
        <authorList>
            <person name="Kawai M."/>
            <person name="Futagami T."/>
            <person name="Toyoda A."/>
            <person name="Takaki Y."/>
            <person name="Nishi S."/>
            <person name="Hori S."/>
            <person name="Arai W."/>
            <person name="Tsubouchi T."/>
            <person name="Morono Y."/>
            <person name="Uchiyama I."/>
            <person name="Ito T."/>
            <person name="Fujiyama A."/>
            <person name="Inagaki F."/>
            <person name="Takami H."/>
        </authorList>
    </citation>
    <scope>NUCLEOTIDE SEQUENCE</scope>
    <source>
        <strain evidence="1">Expedition CK06-06</strain>
    </source>
</reference>
<feature type="non-terminal residue" evidence="1">
    <location>
        <position position="1"/>
    </location>
</feature>
<name>X1GWB1_9ZZZZ</name>
<accession>X1GWB1</accession>
<sequence>SEILQEYNGEDQDRDGDYFYSWIPRMQGRFKMGELVNLW</sequence>
<gene>
    <name evidence="1" type="ORF">S03H2_51781</name>
</gene>
<dbReference type="AlphaFoldDB" id="X1GWB1"/>